<feature type="compositionally biased region" description="Polar residues" evidence="1">
    <location>
        <begin position="310"/>
        <end position="330"/>
    </location>
</feature>
<accession>A0A9W9GLN5</accession>
<evidence type="ECO:0000256" key="1">
    <source>
        <dbReference type="SAM" id="MobiDB-lite"/>
    </source>
</evidence>
<dbReference type="EMBL" id="JAPQKL010000006">
    <property type="protein sequence ID" value="KAJ5123918.1"/>
    <property type="molecule type" value="Genomic_DNA"/>
</dbReference>
<evidence type="ECO:0000313" key="2">
    <source>
        <dbReference type="EMBL" id="KAJ5123918.1"/>
    </source>
</evidence>
<dbReference type="OrthoDB" id="4177740at2759"/>
<evidence type="ECO:0000313" key="3">
    <source>
        <dbReference type="Proteomes" id="UP001149079"/>
    </source>
</evidence>
<gene>
    <name evidence="2" type="ORF">N7515_007743</name>
</gene>
<protein>
    <submittedName>
        <fullName evidence="2">Uncharacterized protein</fullName>
    </submittedName>
</protein>
<proteinExistence type="predicted"/>
<keyword evidence="3" id="KW-1185">Reference proteome</keyword>
<sequence length="367" mass="40851">MISTISSFFLCTREFESSPRDAAVEGARRLWNECIQHPSTVIERANYSGLHIKCSDLGGDQIAAKSRFFAPLGENVIPLPHLEDKDTLKTLEDQRKYRRSIKENPMAHDIGSQTQGLVNIIRVMFQVILRDTTQIASGKYLSLQSATGWQIREVVPFIINEQFLRSCVDPPVPAYAYVYNDGKPTGKFIHSHTIIALEICEEPGERLTRLEALAIIAVTITRLEGDNLPKRCKTVPVMVISTFGRMKARILTAHYESEELIIRKTPLLDFAEDGPAEANMALFMRCMASKAIDGPPVTPTTATYPGAPHNTPTSPLQDRVSMSSTTSQDGSEAIITSRIRNANESDTNGKRPTPIEVLYSWQDDLSD</sequence>
<organism evidence="2 3">
    <name type="scientific">Penicillium bovifimosum</name>
    <dbReference type="NCBI Taxonomy" id="126998"/>
    <lineage>
        <taxon>Eukaryota</taxon>
        <taxon>Fungi</taxon>
        <taxon>Dikarya</taxon>
        <taxon>Ascomycota</taxon>
        <taxon>Pezizomycotina</taxon>
        <taxon>Eurotiomycetes</taxon>
        <taxon>Eurotiomycetidae</taxon>
        <taxon>Eurotiales</taxon>
        <taxon>Aspergillaceae</taxon>
        <taxon>Penicillium</taxon>
    </lineage>
</organism>
<reference evidence="2" key="1">
    <citation type="submission" date="2022-11" db="EMBL/GenBank/DDBJ databases">
        <authorList>
            <person name="Petersen C."/>
        </authorList>
    </citation>
    <scope>NUCLEOTIDE SEQUENCE</scope>
    <source>
        <strain evidence="2">IBT 22155</strain>
    </source>
</reference>
<name>A0A9W9GLN5_9EURO</name>
<comment type="caution">
    <text evidence="2">The sequence shown here is derived from an EMBL/GenBank/DDBJ whole genome shotgun (WGS) entry which is preliminary data.</text>
</comment>
<feature type="region of interest" description="Disordered" evidence="1">
    <location>
        <begin position="297"/>
        <end position="367"/>
    </location>
</feature>
<dbReference type="Proteomes" id="UP001149079">
    <property type="component" value="Unassembled WGS sequence"/>
</dbReference>
<dbReference type="GeneID" id="81407657"/>
<dbReference type="RefSeq" id="XP_056518317.1">
    <property type="nucleotide sequence ID" value="XM_056668487.1"/>
</dbReference>
<reference evidence="2" key="2">
    <citation type="journal article" date="2023" name="IMA Fungus">
        <title>Comparative genomic study of the Penicillium genus elucidates a diverse pangenome and 15 lateral gene transfer events.</title>
        <authorList>
            <person name="Petersen C."/>
            <person name="Sorensen T."/>
            <person name="Nielsen M.R."/>
            <person name="Sondergaard T.E."/>
            <person name="Sorensen J.L."/>
            <person name="Fitzpatrick D.A."/>
            <person name="Frisvad J.C."/>
            <person name="Nielsen K.L."/>
        </authorList>
    </citation>
    <scope>NUCLEOTIDE SEQUENCE</scope>
    <source>
        <strain evidence="2">IBT 22155</strain>
    </source>
</reference>
<dbReference type="AlphaFoldDB" id="A0A9W9GLN5"/>